<evidence type="ECO:0000313" key="1">
    <source>
        <dbReference type="EMBL" id="GJM56176.1"/>
    </source>
</evidence>
<accession>A0AAV5B7E1</accession>
<gene>
    <name evidence="1" type="ORF">ATOP_18310</name>
</gene>
<proteinExistence type="predicted"/>
<organism evidence="1 2">
    <name type="scientific">Granulimonas faecalis</name>
    <dbReference type="NCBI Taxonomy" id="2894155"/>
    <lineage>
        <taxon>Bacteria</taxon>
        <taxon>Bacillati</taxon>
        <taxon>Actinomycetota</taxon>
        <taxon>Coriobacteriia</taxon>
        <taxon>Coriobacteriales</taxon>
        <taxon>Kribbibacteriaceae</taxon>
        <taxon>Granulimonas</taxon>
    </lineage>
</organism>
<keyword evidence="2" id="KW-1185">Reference proteome</keyword>
<dbReference type="EMBL" id="BQKC01000002">
    <property type="protein sequence ID" value="GJM56176.1"/>
    <property type="molecule type" value="Genomic_DNA"/>
</dbReference>
<reference evidence="1" key="1">
    <citation type="journal article" date="2022" name="Int. J. Syst. Evol. Microbiol.">
        <title>Granulimonas faecalis gen. nov., sp. nov., and Leptogranulimonas caecicola gen. nov., sp. nov., novel lactate-producing Atopobiaceae bacteria isolated from mouse intestines, and an emended description of the family Atopobiaceae.</title>
        <authorList>
            <person name="Morinaga K."/>
            <person name="Kusada H."/>
            <person name="Sakamoto S."/>
            <person name="Murakami T."/>
            <person name="Toyoda A."/>
            <person name="Mori H."/>
            <person name="Meng X.Y."/>
            <person name="Takashino M."/>
            <person name="Murotomi K."/>
            <person name="Tamaki H."/>
        </authorList>
    </citation>
    <scope>NUCLEOTIDE SEQUENCE</scope>
    <source>
        <strain evidence="1">OPF53</strain>
    </source>
</reference>
<protein>
    <submittedName>
        <fullName evidence="1">Uncharacterized protein</fullName>
    </submittedName>
</protein>
<comment type="caution">
    <text evidence="1">The sequence shown here is derived from an EMBL/GenBank/DDBJ whole genome shotgun (WGS) entry which is preliminary data.</text>
</comment>
<evidence type="ECO:0000313" key="2">
    <source>
        <dbReference type="Proteomes" id="UP001055025"/>
    </source>
</evidence>
<dbReference type="AlphaFoldDB" id="A0AAV5B7E1"/>
<sequence length="624" mass="69450">MFKGKREKAVRRGLGFRRDRTRDRPEADAIRDDGLLMAVKPAWGYRFHSDHFNVDDRVACILEFAANQGVTDGLGFFWGLARIPRGLEQGVSVTVLDSVERMPESWVTDALSRAEGLGNMDAGAQAEAGTVTSRHRASVRQRQLAQIAVEVNNGSSYLQDKMRMIVCAPDLETLDRACERLNRYYTEAFSGVYLGSYMGCQRSELQGLLSWNKDKMGRGHHFTSTEFAGSYPLVTHGLEDPAGEYVGYMMGDVNDSAVLCDIDRFGRNVVVCSDTREAQRYGAPVYAVWSAAMVHACLSNGHRVVHLKLDSIDDSGLHPEGLSETRIDMNRGDVNMFEVFGAPGTDRASFAAHRQKVCLMADLAYSDKADESSVIIREQLGKMLNKFYIHRGMWADRGGKVRVLGVAHDQAPLLREFISYITDAYESEKESRGIDPELLSALNQIRLTFTNLVQYNGDLFDTPTSDAIDSVRQASRVVYDFSSLLTRGRGVALAQFVNVVSYAIQSLGSGDLCIVTGAERLSPPVWEYLDTCLGSLHERGGRTALAYGSFDAMFDSYKENRFHAADYTVFGTMTKEEAGRYQKIVDGQVPKDLADLVTSRSPDLAYLHRDFENVVFKLDVPVRP</sequence>
<dbReference type="RefSeq" id="WP_265591078.1">
    <property type="nucleotide sequence ID" value="NZ_BQKC01000002.1"/>
</dbReference>
<dbReference type="Proteomes" id="UP001055025">
    <property type="component" value="Unassembled WGS sequence"/>
</dbReference>
<name>A0AAV5B7E1_9ACTN</name>